<feature type="region of interest" description="Disordered" evidence="1">
    <location>
        <begin position="410"/>
        <end position="438"/>
    </location>
</feature>
<feature type="region of interest" description="Disordered" evidence="1">
    <location>
        <begin position="246"/>
        <end position="265"/>
    </location>
</feature>
<comment type="caution">
    <text evidence="2">The sequence shown here is derived from an EMBL/GenBank/DDBJ whole genome shotgun (WGS) entry which is preliminary data.</text>
</comment>
<accession>A0AAI9EFE7</accession>
<sequence length="675" mass="75198">MPETKPFRFVFDHSMESEQLDAAGRKRKGTPLPTCTPERNAKKRQYERWGNEGASVLKSPPTVAVKEEPNFPQRSNAEQSSQTEGCGSQAESSPQDAENPSCTPADPTAAPTVDELNVSLNLLLQFPPDHQLYGAAIQVLAERHMKRLLESSLPVEKITKWLSKQLRKNGIGKATDRRQIYKALRDYESPRLTGWLKSTIPDEGLLGSICKEVLDSLGSHTKSRKKRKRSEGMLYNALAPSGLSANDVPADSVSSEASGEADSGKQQYAYRESSGCLASALCLRQADHTADFDREYFLSSGPSERTRLVKKYFREARDLFSHHALRHIIWSMDSLSDLDEENTRLLVESSWEEMAGDDQTRWGRLLSAVISKDNAGLCDDEATTILNQQGFLAHLVTRLGKRPVQRPLAASCPSRTCQPAHSNASPEQPTEDAGLRSCNSDRKLTSKQEAALSQPQDTTSSASTTLIPFVTWPPVPGTFTFLLPISGPGCPIADPFPAEAEAACKLAFGPKHAQGSVSQLSPHVWIARVAVTRLTEISDTLNTALWIRGFRFQPERLPIAPPRVFEADFSEMNGMPSSWIPKLVLDAFENAGELPEIREEQRSRSLRRRFVLYFQHSPRLFRFYMCIVLPMALGAEGREFVATFKPRDVHVPCWLCAKYHSEAICRYSKFVPYTT</sequence>
<dbReference type="EMBL" id="CAVMBE010000116">
    <property type="protein sequence ID" value="CAK4034418.1"/>
    <property type="molecule type" value="Genomic_DNA"/>
</dbReference>
<evidence type="ECO:0000256" key="1">
    <source>
        <dbReference type="SAM" id="MobiDB-lite"/>
    </source>
</evidence>
<proteinExistence type="predicted"/>
<feature type="compositionally biased region" description="Polar residues" evidence="1">
    <location>
        <begin position="413"/>
        <end position="428"/>
    </location>
</feature>
<reference evidence="2" key="1">
    <citation type="submission" date="2023-11" db="EMBL/GenBank/DDBJ databases">
        <authorList>
            <person name="Alioto T."/>
            <person name="Alioto T."/>
            <person name="Gomez Garrido J."/>
        </authorList>
    </citation>
    <scope>NUCLEOTIDE SEQUENCE</scope>
</reference>
<organism evidence="2 3">
    <name type="scientific">Lecanosticta acicola</name>
    <dbReference type="NCBI Taxonomy" id="111012"/>
    <lineage>
        <taxon>Eukaryota</taxon>
        <taxon>Fungi</taxon>
        <taxon>Dikarya</taxon>
        <taxon>Ascomycota</taxon>
        <taxon>Pezizomycotina</taxon>
        <taxon>Dothideomycetes</taxon>
        <taxon>Dothideomycetidae</taxon>
        <taxon>Mycosphaerellales</taxon>
        <taxon>Mycosphaerellaceae</taxon>
        <taxon>Lecanosticta</taxon>
    </lineage>
</organism>
<gene>
    <name evidence="2" type="ORF">LECACI_7A009576</name>
</gene>
<name>A0AAI9EFE7_9PEZI</name>
<protein>
    <submittedName>
        <fullName evidence="2">Uncharacterized protein</fullName>
    </submittedName>
</protein>
<evidence type="ECO:0000313" key="3">
    <source>
        <dbReference type="Proteomes" id="UP001296104"/>
    </source>
</evidence>
<evidence type="ECO:0000313" key="2">
    <source>
        <dbReference type="EMBL" id="CAK4034418.1"/>
    </source>
</evidence>
<keyword evidence="3" id="KW-1185">Reference proteome</keyword>
<dbReference type="Proteomes" id="UP001296104">
    <property type="component" value="Unassembled WGS sequence"/>
</dbReference>
<feature type="compositionally biased region" description="Polar residues" evidence="1">
    <location>
        <begin position="72"/>
        <end position="102"/>
    </location>
</feature>
<dbReference type="AlphaFoldDB" id="A0AAI9EFE7"/>
<feature type="region of interest" description="Disordered" evidence="1">
    <location>
        <begin position="1"/>
        <end position="110"/>
    </location>
</feature>